<dbReference type="STRING" id="1314783.A0A165L0Y6"/>
<organism evidence="2 3">
    <name type="scientific">Daedalea quercina L-15889</name>
    <dbReference type="NCBI Taxonomy" id="1314783"/>
    <lineage>
        <taxon>Eukaryota</taxon>
        <taxon>Fungi</taxon>
        <taxon>Dikarya</taxon>
        <taxon>Basidiomycota</taxon>
        <taxon>Agaricomycotina</taxon>
        <taxon>Agaricomycetes</taxon>
        <taxon>Polyporales</taxon>
        <taxon>Fomitopsis</taxon>
    </lineage>
</organism>
<keyword evidence="1" id="KW-1133">Transmembrane helix</keyword>
<feature type="transmembrane region" description="Helical" evidence="1">
    <location>
        <begin position="161"/>
        <end position="180"/>
    </location>
</feature>
<keyword evidence="3" id="KW-1185">Reference proteome</keyword>
<dbReference type="Proteomes" id="UP000076727">
    <property type="component" value="Unassembled WGS sequence"/>
</dbReference>
<name>A0A165L0Y6_9APHY</name>
<dbReference type="AlphaFoldDB" id="A0A165L0Y6"/>
<evidence type="ECO:0008006" key="4">
    <source>
        <dbReference type="Google" id="ProtNLM"/>
    </source>
</evidence>
<proteinExistence type="predicted"/>
<feature type="non-terminal residue" evidence="2">
    <location>
        <position position="1"/>
    </location>
</feature>
<sequence length="205" mass="23757">IKISIVQWLAEMVPDQRKLDNLYMDLNLKTQRGLHNDVTAMLLGNVRWDWTDMNVRNMVLSGTLPYHITCDNWPKFVYSLKDYDPDDLEKGLFRGILLVKAFKSIFTSPSSADDVAISDDESRVTDDQPMWKRRKMLRKQGPKQGSVAQILGMCYVHHIRFLFIFTLCTLMIPPGAYPLVTLPYPWLNPRCFFSHSTLTMCSYLS</sequence>
<dbReference type="EMBL" id="KV429153">
    <property type="protein sequence ID" value="KZT63853.1"/>
    <property type="molecule type" value="Genomic_DNA"/>
</dbReference>
<evidence type="ECO:0000256" key="1">
    <source>
        <dbReference type="SAM" id="Phobius"/>
    </source>
</evidence>
<gene>
    <name evidence="2" type="ORF">DAEQUDRAFT_679630</name>
</gene>
<keyword evidence="1" id="KW-0472">Membrane</keyword>
<reference evidence="2 3" key="1">
    <citation type="journal article" date="2016" name="Mol. Biol. Evol.">
        <title>Comparative Genomics of Early-Diverging Mushroom-Forming Fungi Provides Insights into the Origins of Lignocellulose Decay Capabilities.</title>
        <authorList>
            <person name="Nagy L.G."/>
            <person name="Riley R."/>
            <person name="Tritt A."/>
            <person name="Adam C."/>
            <person name="Daum C."/>
            <person name="Floudas D."/>
            <person name="Sun H."/>
            <person name="Yadav J.S."/>
            <person name="Pangilinan J."/>
            <person name="Larsson K.H."/>
            <person name="Matsuura K."/>
            <person name="Barry K."/>
            <person name="Labutti K."/>
            <person name="Kuo R."/>
            <person name="Ohm R.A."/>
            <person name="Bhattacharya S.S."/>
            <person name="Shirouzu T."/>
            <person name="Yoshinaga Y."/>
            <person name="Martin F.M."/>
            <person name="Grigoriev I.V."/>
            <person name="Hibbett D.S."/>
        </authorList>
    </citation>
    <scope>NUCLEOTIDE SEQUENCE [LARGE SCALE GENOMIC DNA]</scope>
    <source>
        <strain evidence="2 3">L-15889</strain>
    </source>
</reference>
<dbReference type="Pfam" id="PF20414">
    <property type="entry name" value="DUF6698"/>
    <property type="match status" value="1"/>
</dbReference>
<evidence type="ECO:0000313" key="2">
    <source>
        <dbReference type="EMBL" id="KZT63853.1"/>
    </source>
</evidence>
<dbReference type="InterPro" id="IPR046521">
    <property type="entry name" value="DUF6698"/>
</dbReference>
<accession>A0A165L0Y6</accession>
<evidence type="ECO:0000313" key="3">
    <source>
        <dbReference type="Proteomes" id="UP000076727"/>
    </source>
</evidence>
<dbReference type="OrthoDB" id="2746447at2759"/>
<keyword evidence="1" id="KW-0812">Transmembrane</keyword>
<protein>
    <recommendedName>
        <fullName evidence="4">Fungal-type protein kinase domain-containing protein</fullName>
    </recommendedName>
</protein>